<protein>
    <recommendedName>
        <fullName evidence="4">Septum formation initiator family protein</fullName>
    </recommendedName>
</protein>
<sequence>MNAGSSPLQRLVRLAVLAVFVVFAFWFLAGPNGLISIGRRKARERRILNDITEFRHKLEERRHRRDWLANPDSAAMLARKLLGDKPDSAQTPR</sequence>
<dbReference type="EMBL" id="VGIR01000026">
    <property type="protein sequence ID" value="MBM3331357.1"/>
    <property type="molecule type" value="Genomic_DNA"/>
</dbReference>
<dbReference type="Proteomes" id="UP000779900">
    <property type="component" value="Unassembled WGS sequence"/>
</dbReference>
<evidence type="ECO:0000256" key="1">
    <source>
        <dbReference type="SAM" id="Phobius"/>
    </source>
</evidence>
<evidence type="ECO:0000313" key="3">
    <source>
        <dbReference type="Proteomes" id="UP000779900"/>
    </source>
</evidence>
<gene>
    <name evidence="2" type="ORF">FJY68_05825</name>
</gene>
<accession>A0A937XE43</accession>
<keyword evidence="1" id="KW-0812">Transmembrane</keyword>
<feature type="transmembrane region" description="Helical" evidence="1">
    <location>
        <begin position="12"/>
        <end position="37"/>
    </location>
</feature>
<comment type="caution">
    <text evidence="2">The sequence shown here is derived from an EMBL/GenBank/DDBJ whole genome shotgun (WGS) entry which is preliminary data.</text>
</comment>
<name>A0A937XE43_UNCW3</name>
<evidence type="ECO:0000313" key="2">
    <source>
        <dbReference type="EMBL" id="MBM3331357.1"/>
    </source>
</evidence>
<organism evidence="2 3">
    <name type="scientific">candidate division WOR-3 bacterium</name>
    <dbReference type="NCBI Taxonomy" id="2052148"/>
    <lineage>
        <taxon>Bacteria</taxon>
        <taxon>Bacteria division WOR-3</taxon>
    </lineage>
</organism>
<keyword evidence="1" id="KW-1133">Transmembrane helix</keyword>
<reference evidence="2" key="1">
    <citation type="submission" date="2019-03" db="EMBL/GenBank/DDBJ databases">
        <title>Lake Tanganyika Metagenome-Assembled Genomes (MAGs).</title>
        <authorList>
            <person name="Tran P."/>
        </authorList>
    </citation>
    <scope>NUCLEOTIDE SEQUENCE</scope>
    <source>
        <strain evidence="2">K_DeepCast_150m_m2_040</strain>
    </source>
</reference>
<dbReference type="AlphaFoldDB" id="A0A937XE43"/>
<evidence type="ECO:0008006" key="4">
    <source>
        <dbReference type="Google" id="ProtNLM"/>
    </source>
</evidence>
<proteinExistence type="predicted"/>
<keyword evidence="1" id="KW-0472">Membrane</keyword>